<dbReference type="AlphaFoldDB" id="A0A821DZV6"/>
<gene>
    <name evidence="1" type="ORF">OVN521_LOCUS46177</name>
</gene>
<dbReference type="Proteomes" id="UP000663866">
    <property type="component" value="Unassembled WGS sequence"/>
</dbReference>
<protein>
    <submittedName>
        <fullName evidence="1">Uncharacterized protein</fullName>
    </submittedName>
</protein>
<evidence type="ECO:0000313" key="1">
    <source>
        <dbReference type="EMBL" id="CAF4629362.1"/>
    </source>
</evidence>
<sequence>DSFGYRVSTRSTYSVQDNANNELQSPNNEEIEQEVQYRVKEVCFFLMIFRLNMFFLR</sequence>
<name>A0A821DZV6_9BILA</name>
<dbReference type="EMBL" id="CAJOBG010080392">
    <property type="protein sequence ID" value="CAF4629362.1"/>
    <property type="molecule type" value="Genomic_DNA"/>
</dbReference>
<proteinExistence type="predicted"/>
<keyword evidence="2" id="KW-1185">Reference proteome</keyword>
<evidence type="ECO:0000313" key="2">
    <source>
        <dbReference type="Proteomes" id="UP000663866"/>
    </source>
</evidence>
<organism evidence="1 2">
    <name type="scientific">Rotaria magnacalcarata</name>
    <dbReference type="NCBI Taxonomy" id="392030"/>
    <lineage>
        <taxon>Eukaryota</taxon>
        <taxon>Metazoa</taxon>
        <taxon>Spiralia</taxon>
        <taxon>Gnathifera</taxon>
        <taxon>Rotifera</taxon>
        <taxon>Eurotatoria</taxon>
        <taxon>Bdelloidea</taxon>
        <taxon>Philodinida</taxon>
        <taxon>Philodinidae</taxon>
        <taxon>Rotaria</taxon>
    </lineage>
</organism>
<accession>A0A821DZV6</accession>
<feature type="non-terminal residue" evidence="1">
    <location>
        <position position="1"/>
    </location>
</feature>
<comment type="caution">
    <text evidence="1">The sequence shown here is derived from an EMBL/GenBank/DDBJ whole genome shotgun (WGS) entry which is preliminary data.</text>
</comment>
<reference evidence="1" key="1">
    <citation type="submission" date="2021-02" db="EMBL/GenBank/DDBJ databases">
        <authorList>
            <person name="Nowell W R."/>
        </authorList>
    </citation>
    <scope>NUCLEOTIDE SEQUENCE</scope>
</reference>